<comment type="caution">
    <text evidence="2">The sequence shown here is derived from an EMBL/GenBank/DDBJ whole genome shotgun (WGS) entry which is preliminary data.</text>
</comment>
<proteinExistence type="predicted"/>
<feature type="compositionally biased region" description="Basic residues" evidence="1">
    <location>
        <begin position="127"/>
        <end position="137"/>
    </location>
</feature>
<feature type="compositionally biased region" description="Low complexity" evidence="1">
    <location>
        <begin position="138"/>
        <end position="149"/>
    </location>
</feature>
<feature type="region of interest" description="Disordered" evidence="1">
    <location>
        <begin position="1"/>
        <end position="159"/>
    </location>
</feature>
<reference evidence="2 3" key="1">
    <citation type="submission" date="2017-05" db="EMBL/GenBank/DDBJ databases">
        <title>The Genome Sequence of Tsuchiyaea wingfieldii DSM 27421.</title>
        <authorList>
            <person name="Cuomo C."/>
            <person name="Passer A."/>
            <person name="Billmyre B."/>
            <person name="Heitman J."/>
        </authorList>
    </citation>
    <scope>NUCLEOTIDE SEQUENCE [LARGE SCALE GENOMIC DNA]</scope>
    <source>
        <strain evidence="2 3">DSM 27421</strain>
    </source>
</reference>
<feature type="compositionally biased region" description="Low complexity" evidence="1">
    <location>
        <begin position="104"/>
        <end position="126"/>
    </location>
</feature>
<feature type="compositionally biased region" description="Polar residues" evidence="1">
    <location>
        <begin position="8"/>
        <end position="24"/>
    </location>
</feature>
<feature type="compositionally biased region" description="Basic and acidic residues" evidence="1">
    <location>
        <begin position="73"/>
        <end position="85"/>
    </location>
</feature>
<organism evidence="2 3">
    <name type="scientific">Cryptococcus floricola</name>
    <dbReference type="NCBI Taxonomy" id="2591691"/>
    <lineage>
        <taxon>Eukaryota</taxon>
        <taxon>Fungi</taxon>
        <taxon>Dikarya</taxon>
        <taxon>Basidiomycota</taxon>
        <taxon>Agaricomycotina</taxon>
        <taxon>Tremellomycetes</taxon>
        <taxon>Tremellales</taxon>
        <taxon>Cryptococcaceae</taxon>
        <taxon>Cryptococcus</taxon>
    </lineage>
</organism>
<feature type="compositionally biased region" description="Low complexity" evidence="1">
    <location>
        <begin position="28"/>
        <end position="53"/>
    </location>
</feature>
<evidence type="ECO:0000313" key="3">
    <source>
        <dbReference type="Proteomes" id="UP000322245"/>
    </source>
</evidence>
<dbReference type="Proteomes" id="UP000322245">
    <property type="component" value="Unassembled WGS sequence"/>
</dbReference>
<protein>
    <submittedName>
        <fullName evidence="2">Uncharacterized protein</fullName>
    </submittedName>
</protein>
<keyword evidence="3" id="KW-1185">Reference proteome</keyword>
<feature type="compositionally biased region" description="Acidic residues" evidence="1">
    <location>
        <begin position="62"/>
        <end position="72"/>
    </location>
</feature>
<accession>A0A5D3AZB3</accession>
<dbReference type="EMBL" id="NIDF01000036">
    <property type="protein sequence ID" value="TYJ55609.1"/>
    <property type="molecule type" value="Genomic_DNA"/>
</dbReference>
<evidence type="ECO:0000313" key="2">
    <source>
        <dbReference type="EMBL" id="TYJ55609.1"/>
    </source>
</evidence>
<sequence length="159" mass="17172">MSGDQPCYNYNYTDSSDGDFSQYTAEPDTYGGSYGTGTDASTGGHSGQSHSQGYVESPFGEGAEDEFLDPEEEQRMKDEQHDRALRQYLNRQKAIRKEAEKLKQSSSGGSRGSGSSNQGSSSSSKTKTAKKPKHAPAKKPSSSRSKQAAELPDIGEDEE</sequence>
<gene>
    <name evidence="2" type="ORF">B9479_003641</name>
</gene>
<name>A0A5D3AZB3_9TREE</name>
<evidence type="ECO:0000256" key="1">
    <source>
        <dbReference type="SAM" id="MobiDB-lite"/>
    </source>
</evidence>
<dbReference type="AlphaFoldDB" id="A0A5D3AZB3"/>